<feature type="chain" id="PRO_5005487888" description="Peptidase S1 domain-containing protein" evidence="4">
    <location>
        <begin position="24"/>
        <end position="501"/>
    </location>
</feature>
<dbReference type="GO" id="GO:0004252">
    <property type="term" value="F:serine-type endopeptidase activity"/>
    <property type="evidence" value="ECO:0007669"/>
    <property type="project" value="InterPro"/>
</dbReference>
<keyword evidence="3" id="KW-1015">Disulfide bond</keyword>
<reference evidence="6" key="1">
    <citation type="submission" date="2014-05" db="EMBL/GenBank/DDBJ databases">
        <authorList>
            <person name="Chronopoulou M."/>
        </authorList>
    </citation>
    <scope>NUCLEOTIDE SEQUENCE</scope>
    <source>
        <tissue evidence="6">Whole organism</tissue>
    </source>
</reference>
<sequence>KISREAIMIFILFLCTLIVTISARPQESNSYIKTSSNNVLVDTASKNCSYYANKDYKCVPYYGCEDGEIVTDGSDIINIRSLLSAELDPASSKCPGYLEVCCRHPKLSTNAPPPASTPRTPRSYVPQCGKRNHGGIGVRIQYEQYKGSTQFGEWPHMCAVLEHQETPYDQSINVYQCGGSLIAPGVILTAAHCVQNLKSLNIKVRCGEWDTQQEVEPRKHQDIFIEDVMIHPLYDPKNLHNDFALLFTEKDFELSTHIDTICLPDNLDGIYSYEQEDCIATGWGKDRFGNHGEYQVILKQVEMNMVNSTECEKRLRRTRLGKSFKLDESFVCAGGEKNKDTCNGDGGSPLVCLIKSNDYSTDEPRYVQAGIVAWGINCGVEGNPGVYANVADGICFIHWATRCKTELQNYFQISGCENWVHDETQALRYQNERFQRKLDVISRDESETASSKKNILKKIAKNELFLNKFEKANHVCQISRTEPPIDLSNFARTKFVSDDDS</sequence>
<accession>A0A0K2TM13</accession>
<proteinExistence type="predicted"/>
<dbReference type="GO" id="GO:0006508">
    <property type="term" value="P:proteolysis"/>
    <property type="evidence" value="ECO:0007669"/>
    <property type="project" value="InterPro"/>
</dbReference>
<evidence type="ECO:0000259" key="5">
    <source>
        <dbReference type="PROSITE" id="PS50240"/>
    </source>
</evidence>
<name>A0A0K2TM13_LEPSM</name>
<dbReference type="InterPro" id="IPR009003">
    <property type="entry name" value="Peptidase_S1_PA"/>
</dbReference>
<protein>
    <recommendedName>
        <fullName evidence="5">Peptidase S1 domain-containing protein</fullName>
    </recommendedName>
</protein>
<dbReference type="PANTHER" id="PTHR24258:SF129">
    <property type="entry name" value="LP15124P-RELATED"/>
    <property type="match status" value="1"/>
</dbReference>
<evidence type="ECO:0000256" key="4">
    <source>
        <dbReference type="SAM" id="SignalP"/>
    </source>
</evidence>
<dbReference type="SUPFAM" id="SSF50494">
    <property type="entry name" value="Trypsin-like serine proteases"/>
    <property type="match status" value="1"/>
</dbReference>
<feature type="non-terminal residue" evidence="6">
    <location>
        <position position="1"/>
    </location>
</feature>
<dbReference type="GO" id="GO:0005576">
    <property type="term" value="C:extracellular region"/>
    <property type="evidence" value="ECO:0007669"/>
    <property type="project" value="UniProtKB-SubCell"/>
</dbReference>
<feature type="domain" description="Peptidase S1" evidence="5">
    <location>
        <begin position="132"/>
        <end position="405"/>
    </location>
</feature>
<dbReference type="FunFam" id="2.40.10.10:FF:000038">
    <property type="entry name" value="Serine protease"/>
    <property type="match status" value="1"/>
</dbReference>
<dbReference type="InterPro" id="IPR018114">
    <property type="entry name" value="TRYPSIN_HIS"/>
</dbReference>
<dbReference type="SMART" id="SM00020">
    <property type="entry name" value="Tryp_SPc"/>
    <property type="match status" value="1"/>
</dbReference>
<evidence type="ECO:0000313" key="6">
    <source>
        <dbReference type="EMBL" id="CDW26481.1"/>
    </source>
</evidence>
<comment type="subcellular location">
    <subcellularLocation>
        <location evidence="1">Secreted</location>
    </subcellularLocation>
</comment>
<keyword evidence="4" id="KW-0732">Signal</keyword>
<dbReference type="PROSITE" id="PS00134">
    <property type="entry name" value="TRYPSIN_HIS"/>
    <property type="match status" value="1"/>
</dbReference>
<feature type="signal peptide" evidence="4">
    <location>
        <begin position="1"/>
        <end position="23"/>
    </location>
</feature>
<dbReference type="InterPro" id="IPR001254">
    <property type="entry name" value="Trypsin_dom"/>
</dbReference>
<dbReference type="CDD" id="cd00190">
    <property type="entry name" value="Tryp_SPc"/>
    <property type="match status" value="1"/>
</dbReference>
<evidence type="ECO:0000256" key="1">
    <source>
        <dbReference type="ARBA" id="ARBA00004613"/>
    </source>
</evidence>
<dbReference type="PANTHER" id="PTHR24258">
    <property type="entry name" value="SERINE PROTEASE-RELATED"/>
    <property type="match status" value="1"/>
</dbReference>
<dbReference type="AlphaFoldDB" id="A0A0K2TM13"/>
<evidence type="ECO:0000256" key="2">
    <source>
        <dbReference type="ARBA" id="ARBA00022525"/>
    </source>
</evidence>
<dbReference type="OrthoDB" id="6261922at2759"/>
<dbReference type="Pfam" id="PF18322">
    <property type="entry name" value="CLIP_1"/>
    <property type="match status" value="1"/>
</dbReference>
<feature type="non-terminal residue" evidence="6">
    <location>
        <position position="501"/>
    </location>
</feature>
<dbReference type="InterPro" id="IPR041515">
    <property type="entry name" value="PPAF-2-like_Clip"/>
</dbReference>
<organism evidence="6">
    <name type="scientific">Lepeophtheirus salmonis</name>
    <name type="common">Salmon louse</name>
    <name type="synonym">Caligus salmonis</name>
    <dbReference type="NCBI Taxonomy" id="72036"/>
    <lineage>
        <taxon>Eukaryota</taxon>
        <taxon>Metazoa</taxon>
        <taxon>Ecdysozoa</taxon>
        <taxon>Arthropoda</taxon>
        <taxon>Crustacea</taxon>
        <taxon>Multicrustacea</taxon>
        <taxon>Hexanauplia</taxon>
        <taxon>Copepoda</taxon>
        <taxon>Siphonostomatoida</taxon>
        <taxon>Caligidae</taxon>
        <taxon>Lepeophtheirus</taxon>
    </lineage>
</organism>
<dbReference type="InterPro" id="IPR043504">
    <property type="entry name" value="Peptidase_S1_PA_chymotrypsin"/>
</dbReference>
<keyword evidence="2" id="KW-0964">Secreted</keyword>
<dbReference type="Pfam" id="PF00089">
    <property type="entry name" value="Trypsin"/>
    <property type="match status" value="1"/>
</dbReference>
<dbReference type="PRINTS" id="PR00722">
    <property type="entry name" value="CHYMOTRYPSIN"/>
</dbReference>
<evidence type="ECO:0000256" key="3">
    <source>
        <dbReference type="ARBA" id="ARBA00023157"/>
    </source>
</evidence>
<dbReference type="PROSITE" id="PS50240">
    <property type="entry name" value="TRYPSIN_DOM"/>
    <property type="match status" value="1"/>
</dbReference>
<dbReference type="Gene3D" id="2.40.10.10">
    <property type="entry name" value="Trypsin-like serine proteases"/>
    <property type="match status" value="2"/>
</dbReference>
<dbReference type="EMBL" id="HACA01009120">
    <property type="protein sequence ID" value="CDW26481.1"/>
    <property type="molecule type" value="Transcribed_RNA"/>
</dbReference>
<dbReference type="InterPro" id="IPR001314">
    <property type="entry name" value="Peptidase_S1A"/>
</dbReference>